<dbReference type="SMART" id="SM00249">
    <property type="entry name" value="PHD"/>
    <property type="match status" value="3"/>
</dbReference>
<evidence type="ECO:0000259" key="7">
    <source>
        <dbReference type="SMART" id="SM00249"/>
    </source>
</evidence>
<dbReference type="InterPro" id="IPR001965">
    <property type="entry name" value="Znf_PHD"/>
</dbReference>
<dbReference type="PANTHER" id="PTHR46235:SF3">
    <property type="entry name" value="PHD FINGER-CONTAINING PROTEIN DDB_G0268158"/>
    <property type="match status" value="1"/>
</dbReference>
<dbReference type="GO" id="GO:0008270">
    <property type="term" value="F:zinc ion binding"/>
    <property type="evidence" value="ECO:0007669"/>
    <property type="project" value="UniProtKB-KW"/>
</dbReference>
<feature type="domain" description="Zinc finger PHD-type" evidence="7">
    <location>
        <begin position="289"/>
        <end position="355"/>
    </location>
</feature>
<feature type="domain" description="Zinc finger PHD-type" evidence="7">
    <location>
        <begin position="229"/>
        <end position="284"/>
    </location>
</feature>
<reference evidence="8" key="1">
    <citation type="journal article" date="2020" name="Plant Biotechnol. J.">
        <title>The pomegranate (Punica granatum L.) draft genome dissects genetic divergence between soft- and hard-seeded cultivars.</title>
        <authorList>
            <person name="Luo X."/>
            <person name="Li H."/>
            <person name="Wu Z."/>
            <person name="Yao W."/>
            <person name="Zhao P."/>
            <person name="Cao D."/>
            <person name="Yu H."/>
            <person name="Li K."/>
            <person name="Poudel K."/>
            <person name="Zhao D."/>
            <person name="Zhang F."/>
            <person name="Xia X."/>
            <person name="Chen L."/>
            <person name="Wang Q."/>
            <person name="Jing D."/>
            <person name="Cao S."/>
        </authorList>
    </citation>
    <scope>NUCLEOTIDE SEQUENCE [LARGE SCALE GENOMIC DNA]</scope>
    <source>
        <strain evidence="8">cv. Tunisia</strain>
    </source>
</reference>
<evidence type="ECO:0000313" key="9">
    <source>
        <dbReference type="RefSeq" id="XP_031375530.1"/>
    </source>
</evidence>
<dbReference type="Pfam" id="PF12047">
    <property type="entry name" value="DNMT1-RFD"/>
    <property type="match status" value="1"/>
</dbReference>
<dbReference type="PANTHER" id="PTHR46235">
    <property type="entry name" value="PHD FINGER-CONTAINING PROTEIN DDB_G0268158"/>
    <property type="match status" value="1"/>
</dbReference>
<comment type="subcellular location">
    <subcellularLocation>
        <location evidence="1">Nucleus</location>
    </subcellularLocation>
</comment>
<dbReference type="Pfam" id="PF26055">
    <property type="entry name" value="Mtase_EDM2"/>
    <property type="match status" value="1"/>
</dbReference>
<evidence type="ECO:0000313" key="8">
    <source>
        <dbReference type="Proteomes" id="UP000515151"/>
    </source>
</evidence>
<feature type="region of interest" description="Disordered" evidence="6">
    <location>
        <begin position="442"/>
        <end position="546"/>
    </location>
</feature>
<keyword evidence="8" id="KW-1185">Reference proteome</keyword>
<evidence type="ECO:0000256" key="1">
    <source>
        <dbReference type="ARBA" id="ARBA00004123"/>
    </source>
</evidence>
<reference evidence="9" key="2">
    <citation type="submission" date="2025-08" db="UniProtKB">
        <authorList>
            <consortium name="RefSeq"/>
        </authorList>
    </citation>
    <scope>IDENTIFICATION</scope>
    <source>
        <tissue evidence="9">Leaf</tissue>
    </source>
</reference>
<feature type="region of interest" description="Disordered" evidence="6">
    <location>
        <begin position="1171"/>
        <end position="1273"/>
    </location>
</feature>
<feature type="region of interest" description="Disordered" evidence="6">
    <location>
        <begin position="888"/>
        <end position="1005"/>
    </location>
</feature>
<dbReference type="GO" id="GO:0005634">
    <property type="term" value="C:nucleus"/>
    <property type="evidence" value="ECO:0007669"/>
    <property type="project" value="UniProtKB-SubCell"/>
</dbReference>
<dbReference type="GeneID" id="116189998"/>
<dbReference type="OrthoDB" id="21264at2759"/>
<organism evidence="8 9">
    <name type="scientific">Punica granatum</name>
    <name type="common">Pomegranate</name>
    <dbReference type="NCBI Taxonomy" id="22663"/>
    <lineage>
        <taxon>Eukaryota</taxon>
        <taxon>Viridiplantae</taxon>
        <taxon>Streptophyta</taxon>
        <taxon>Embryophyta</taxon>
        <taxon>Tracheophyta</taxon>
        <taxon>Spermatophyta</taxon>
        <taxon>Magnoliopsida</taxon>
        <taxon>eudicotyledons</taxon>
        <taxon>Gunneridae</taxon>
        <taxon>Pentapetalae</taxon>
        <taxon>rosids</taxon>
        <taxon>malvids</taxon>
        <taxon>Myrtales</taxon>
        <taxon>Lythraceae</taxon>
        <taxon>Punica</taxon>
    </lineage>
</organism>
<feature type="compositionally biased region" description="Basic and acidic residues" evidence="6">
    <location>
        <begin position="970"/>
        <end position="981"/>
    </location>
</feature>
<dbReference type="InterPro" id="IPR013083">
    <property type="entry name" value="Znf_RING/FYVE/PHD"/>
</dbReference>
<name>A0A6P8BYS0_PUNGR</name>
<proteinExistence type="predicted"/>
<protein>
    <submittedName>
        <fullName evidence="9">Protein ENHANCED DOWNY MILDEW 2-like isoform X1</fullName>
    </submittedName>
</protein>
<evidence type="ECO:0000256" key="5">
    <source>
        <dbReference type="ARBA" id="ARBA00023242"/>
    </source>
</evidence>
<evidence type="ECO:0000256" key="6">
    <source>
        <dbReference type="SAM" id="MobiDB-lite"/>
    </source>
</evidence>
<keyword evidence="4" id="KW-0862">Zinc</keyword>
<feature type="compositionally biased region" description="Basic and acidic residues" evidence="6">
    <location>
        <begin position="460"/>
        <end position="470"/>
    </location>
</feature>
<dbReference type="Gene3D" id="3.30.40.10">
    <property type="entry name" value="Zinc/RING finger domain, C3HC4 (zinc finger)"/>
    <property type="match status" value="2"/>
</dbReference>
<gene>
    <name evidence="9" type="primary">LOC116189998</name>
</gene>
<feature type="compositionally biased region" description="Basic and acidic residues" evidence="6">
    <location>
        <begin position="929"/>
        <end position="942"/>
    </location>
</feature>
<dbReference type="Proteomes" id="UP000515151">
    <property type="component" value="Chromosome 1"/>
</dbReference>
<evidence type="ECO:0000256" key="3">
    <source>
        <dbReference type="ARBA" id="ARBA00022771"/>
    </source>
</evidence>
<dbReference type="InterPro" id="IPR022702">
    <property type="entry name" value="Cytosine_MeTrfase1_RFD"/>
</dbReference>
<dbReference type="InterPro" id="IPR055198">
    <property type="entry name" value="NSD_PHD"/>
</dbReference>
<feature type="compositionally biased region" description="Polar residues" evidence="6">
    <location>
        <begin position="945"/>
        <end position="955"/>
    </location>
</feature>
<dbReference type="AlphaFoldDB" id="A0A6P8BYS0"/>
<feature type="domain" description="Zinc finger PHD-type" evidence="7">
    <location>
        <begin position="356"/>
        <end position="420"/>
    </location>
</feature>
<keyword evidence="3" id="KW-0863">Zinc-finger</keyword>
<sequence length="1273" mass="142208">MDSSDDEAEKRPELVSNYYFLDHDDEPISFSVLPLLWNEQDSVNPHEDSSGPKGGVFLHGSADKGLKAIYREVQAWKIDLNNVSAEISVLSKDNCWFKLQKPRKSYEGTIRNVLITVNCLHYLKRNPESSAKSLWDYMAKAFRLYEVRPGAKDLANHTSLVKEAIKKDDSLAKCKFLTTFLEGKQWMRKQSSEGVQSTSKPGFIVEDDEMEVVEDDPDAEDDEDVFDSVCAICDNGGELLCCEGRCMRSFHATAEAGEDSTCESLGLTNAEVEAIQQFLCKNCEYKQHQCFVCGKLGSSDKSSGAEVFACVSATCSRFYHPHCVAKLLHPKDADAAKELQKNIAGGKSFTCPSHKCCVCGKGENKKMPELQFAVCRRCPRSYHRKCLPKEIAFEDTEDEETRAWEDLLLNRILIYCLKHELDQGLGTPVRDHLKFPHVEEKKTAISGKRKKPTRELPAGIEKKVAEKSPASDEYLSRTPRKTSDQKERLSSLANGSLKSKRAKVSTEQEIPKKAKVTNASGQSSKDNKKLGSLAGGNSSAAKEKEDTVSLGERLFSLYMEGSETEQVDAVKQDKTLASETTLKKLDSSLPPLDADSERRIRDIIKDATSSVSMQDVLEKQKLPSTHTQSLKSNVDKAITMGKLEGAVEAVRTALQKIEEGGSIEDAQAVCDPDVLSQLFKWKDKLKVYLSPFIFGMRYTSFGRHFTKVDKLEEIADKLHWYVENGDTIVDFCCGANDFSCLLEKKLKETGKKCSYKNYDLFPAKNTFNFEKRDWMTVSPKELPAGNKLIMGLNPPFGVNAALANKFIDKALEFKPKLLILIVPPETQRLDKKKFAYDLVWEDDNFLSGKSFYLPGSVDESDKQMDQWNLNAPLLYLWSHPKWTSKHKAVAQRQGHLEDKSNATEFPDYSGADRSKQGGVPSVSNGDILRQNERAEETKESKVVTEGQNGSFSLGNSRKDGPENQESQSPEDSRKRQCDKMAMEISRPSPRETNARSPFSVQSRNSSDMSLAANIGGSNHQSHVENLHPEFEEDYTLGLDNIIEDIGRTYGLNNDEYLVSERLSNSLSPHPEYRARNLEEPHMGHLRERPDGYGSSSTTEADERYWRELDMRTQVRLYGWQESDMSQRTSYPVVPDLPYPQARPTSSTYGPVASPLTELSYRMTTSTMQRYAPRLDELNPPRMGSGVGPDPLGMSRPGPSRMGGGGGPDPVGMSRPEPSRMGSGGGPDPRGVSTLGFRDLRAPHPGEYHGHQQGFASGPYNPFSHTNSSGWLNE</sequence>
<feature type="compositionally biased region" description="Basic and acidic residues" evidence="6">
    <location>
        <begin position="1237"/>
        <end position="1249"/>
    </location>
</feature>
<keyword evidence="2" id="KW-0479">Metal-binding</keyword>
<accession>A0A6P8BYS0</accession>
<evidence type="ECO:0000256" key="4">
    <source>
        <dbReference type="ARBA" id="ARBA00022833"/>
    </source>
</evidence>
<keyword evidence="5" id="KW-0539">Nucleus</keyword>
<dbReference type="InterPro" id="IPR058939">
    <property type="entry name" value="Mtase_EDM2"/>
</dbReference>
<dbReference type="RefSeq" id="XP_031375530.1">
    <property type="nucleotide sequence ID" value="XM_031519670.1"/>
</dbReference>
<dbReference type="Pfam" id="PF22908">
    <property type="entry name" value="PHD_NSD"/>
    <property type="match status" value="1"/>
</dbReference>
<dbReference type="CDD" id="cd15566">
    <property type="entry name" value="PHD3_NSD"/>
    <property type="match status" value="1"/>
</dbReference>
<dbReference type="CDD" id="cd15565">
    <property type="entry name" value="PHD2_NSD"/>
    <property type="match status" value="1"/>
</dbReference>
<feature type="compositionally biased region" description="Polar residues" evidence="6">
    <location>
        <begin position="994"/>
        <end position="1005"/>
    </location>
</feature>
<feature type="compositionally biased region" description="Polar residues" evidence="6">
    <location>
        <begin position="1262"/>
        <end position="1273"/>
    </location>
</feature>
<evidence type="ECO:0000256" key="2">
    <source>
        <dbReference type="ARBA" id="ARBA00022723"/>
    </source>
</evidence>